<feature type="region of interest" description="Disordered" evidence="1">
    <location>
        <begin position="178"/>
        <end position="200"/>
    </location>
</feature>
<evidence type="ECO:0000313" key="3">
    <source>
        <dbReference type="Proteomes" id="UP001500037"/>
    </source>
</evidence>
<accession>A0ABN1VR85</accession>
<dbReference type="Proteomes" id="UP001500037">
    <property type="component" value="Unassembled WGS sequence"/>
</dbReference>
<comment type="caution">
    <text evidence="2">The sequence shown here is derived from an EMBL/GenBank/DDBJ whole genome shotgun (WGS) entry which is preliminary data.</text>
</comment>
<evidence type="ECO:0000313" key="2">
    <source>
        <dbReference type="EMBL" id="GAA1220452.1"/>
    </source>
</evidence>
<organism evidence="2 3">
    <name type="scientific">Kitasatospora nipponensis</name>
    <dbReference type="NCBI Taxonomy" id="258049"/>
    <lineage>
        <taxon>Bacteria</taxon>
        <taxon>Bacillati</taxon>
        <taxon>Actinomycetota</taxon>
        <taxon>Actinomycetes</taxon>
        <taxon>Kitasatosporales</taxon>
        <taxon>Streptomycetaceae</taxon>
        <taxon>Kitasatospora</taxon>
    </lineage>
</organism>
<gene>
    <name evidence="2" type="ORF">GCM10009665_08180</name>
</gene>
<sequence length="200" mass="20435">MSLSTPVIAALSAVVVIGAGTVGGSIAYAHGQQAPIKTMATVTIGSSSQAFEPDPACYNGGKPLDDAANAACGKLSTQPTKFRSLPVKSGDLIGVGIDPDSAKNGWRAYTNGGGGQGNTQIAAYQKDTTFSGLVPAANVLTQSRDTSLTIIRFDPKTADSQKPGIIAVWFIDLQNNAFPPAPVQSQDGSQGQGQDPSQGQ</sequence>
<evidence type="ECO:0008006" key="4">
    <source>
        <dbReference type="Google" id="ProtNLM"/>
    </source>
</evidence>
<dbReference type="RefSeq" id="WP_344439234.1">
    <property type="nucleotide sequence ID" value="NZ_BAAALF010000007.1"/>
</dbReference>
<keyword evidence="3" id="KW-1185">Reference proteome</keyword>
<name>A0ABN1VR85_9ACTN</name>
<evidence type="ECO:0000256" key="1">
    <source>
        <dbReference type="SAM" id="MobiDB-lite"/>
    </source>
</evidence>
<protein>
    <recommendedName>
        <fullName evidence="4">DUF2771 domain-containing protein</fullName>
    </recommendedName>
</protein>
<dbReference type="EMBL" id="BAAALF010000007">
    <property type="protein sequence ID" value="GAA1220452.1"/>
    <property type="molecule type" value="Genomic_DNA"/>
</dbReference>
<reference evidence="2 3" key="1">
    <citation type="journal article" date="2019" name="Int. J. Syst. Evol. Microbiol.">
        <title>The Global Catalogue of Microorganisms (GCM) 10K type strain sequencing project: providing services to taxonomists for standard genome sequencing and annotation.</title>
        <authorList>
            <consortium name="The Broad Institute Genomics Platform"/>
            <consortium name="The Broad Institute Genome Sequencing Center for Infectious Disease"/>
            <person name="Wu L."/>
            <person name="Ma J."/>
        </authorList>
    </citation>
    <scope>NUCLEOTIDE SEQUENCE [LARGE SCALE GENOMIC DNA]</scope>
    <source>
        <strain evidence="2 3">JCM 13004</strain>
    </source>
</reference>
<proteinExistence type="predicted"/>
<feature type="compositionally biased region" description="Low complexity" evidence="1">
    <location>
        <begin position="184"/>
        <end position="200"/>
    </location>
</feature>